<reference evidence="1 2" key="1">
    <citation type="submission" date="2018-04" db="EMBL/GenBank/DDBJ databases">
        <title>Draft Genome Sequence of Phosphate-Solubilizing Chryseobacterium sp. ISE14 that is a Biocontrol and Plant Growth-Promoting Rhizobacterium Isolated from Cucumber.</title>
        <authorList>
            <person name="Jeong J.-J."/>
            <person name="Sang M.K."/>
            <person name="Choi I.-G."/>
            <person name="Kim K.D."/>
        </authorList>
    </citation>
    <scope>NUCLEOTIDE SEQUENCE [LARGE SCALE GENOMIC DNA]</scope>
    <source>
        <strain evidence="1 2">ISE14</strain>
    </source>
</reference>
<name>A0A316WQS6_9FLAO</name>
<dbReference type="AlphaFoldDB" id="A0A316WQS6"/>
<protein>
    <submittedName>
        <fullName evidence="1">Uncharacterized protein</fullName>
    </submittedName>
</protein>
<dbReference type="OrthoDB" id="1245777at2"/>
<evidence type="ECO:0000313" key="2">
    <source>
        <dbReference type="Proteomes" id="UP000236594"/>
    </source>
</evidence>
<organism evidence="1 2">
    <name type="scientific">Chryseobacterium phosphatilyticum</name>
    <dbReference type="NCBI Taxonomy" id="475075"/>
    <lineage>
        <taxon>Bacteria</taxon>
        <taxon>Pseudomonadati</taxon>
        <taxon>Bacteroidota</taxon>
        <taxon>Flavobacteriia</taxon>
        <taxon>Flavobacteriales</taxon>
        <taxon>Weeksellaceae</taxon>
        <taxon>Chryseobacterium group</taxon>
        <taxon>Chryseobacterium</taxon>
    </lineage>
</organism>
<sequence length="220" mass="25787">MELKQLNKLLILLALAISIKVFSQMRMADIENKEFSINLKTEKGNIIKIFEDKNYDVYYILDRKRFDFDKKLRSIDPVNLIFFSKKYNKGILTLFKQSIEQKKKSVYNIRLYTGAHDNYMFIPSMIIVGKDLNYEYLMKYSYVPLPPPSNNVFTSIIKIQDCKNYCNVLDVDVKGNIIFESIDDILNNVSKVNKNSNVKACDPIIIAMDFKEFFPEKIIK</sequence>
<gene>
    <name evidence="1" type="ORF">C1631_021375</name>
</gene>
<comment type="caution">
    <text evidence="1">The sequence shown here is derived from an EMBL/GenBank/DDBJ whole genome shotgun (WGS) entry which is preliminary data.</text>
</comment>
<proteinExistence type="predicted"/>
<dbReference type="RefSeq" id="WP_109714110.1">
    <property type="nucleotide sequence ID" value="NZ_PPED02000007.1"/>
</dbReference>
<evidence type="ECO:0000313" key="1">
    <source>
        <dbReference type="EMBL" id="PWN63537.1"/>
    </source>
</evidence>
<accession>A0A316WQS6</accession>
<dbReference type="Proteomes" id="UP000236594">
    <property type="component" value="Unassembled WGS sequence"/>
</dbReference>
<dbReference type="EMBL" id="PPED02000007">
    <property type="protein sequence ID" value="PWN63537.1"/>
    <property type="molecule type" value="Genomic_DNA"/>
</dbReference>
<keyword evidence="2" id="KW-1185">Reference proteome</keyword>